<keyword evidence="2" id="KW-1185">Reference proteome</keyword>
<sequence>MTLDSFPYSLSIRQYKHPSPPTDKEPMVRCESLSLLVELRACETCTRPTEIFGLFVEEGQFRHEPNTEWTEEHTDGLFGVAYVFWIPKEEAVDIAQMAPNFRIDPLRKYYRTYCRHCGQVQRSYEESKGDRWYPFDPNWPIGEYTPDRIMEIPLKGSGGLVWANSAPSDRMIFGYDDAMNMRGLHVLKPGEKDLQAHQLAQIYISEHSIYQTT</sequence>
<proteinExistence type="predicted"/>
<organism evidence="1 2">
    <name type="scientific">Pseudovibrio brasiliensis</name>
    <dbReference type="NCBI Taxonomy" id="1898042"/>
    <lineage>
        <taxon>Bacteria</taxon>
        <taxon>Pseudomonadati</taxon>
        <taxon>Pseudomonadota</taxon>
        <taxon>Alphaproteobacteria</taxon>
        <taxon>Hyphomicrobiales</taxon>
        <taxon>Stappiaceae</taxon>
        <taxon>Pseudovibrio</taxon>
    </lineage>
</organism>
<gene>
    <name evidence="1" type="ORF">KGB56_25880</name>
</gene>
<keyword evidence="1" id="KW-0614">Plasmid</keyword>
<evidence type="ECO:0000313" key="1">
    <source>
        <dbReference type="EMBL" id="QUS59047.1"/>
    </source>
</evidence>
<accession>A0ABX8AVF6</accession>
<evidence type="ECO:0000313" key="2">
    <source>
        <dbReference type="Proteomes" id="UP000680706"/>
    </source>
</evidence>
<dbReference type="EMBL" id="CP074129">
    <property type="protein sequence ID" value="QUS59047.1"/>
    <property type="molecule type" value="Genomic_DNA"/>
</dbReference>
<geneLocation type="plasmid" evidence="1 2">
    <name>pAb134-03</name>
</geneLocation>
<reference evidence="1 2" key="1">
    <citation type="journal article" date="2021" name="Angew. Chem. Int. Ed. Engl.">
        <title>A novel family of nonribosomal peptides modulate collective behavior in Pseudovibrio bacteria isolated from marine sponges.</title>
        <authorList>
            <person name="Ioca L.P."/>
            <person name="Dai Y."/>
            <person name="Kunakom S."/>
            <person name="Diaz-Espinosa J."/>
            <person name="Krunic A."/>
            <person name="Crnkovic C.M."/>
            <person name="Orjala J."/>
            <person name="Sanchez L.M."/>
            <person name="Ferreira A.G."/>
            <person name="Berlinck R.G.S."/>
            <person name="Eustaquio A.S."/>
        </authorList>
    </citation>
    <scope>NUCLEOTIDE SEQUENCE [LARGE SCALE GENOMIC DNA]</scope>
    <source>
        <strain evidence="1 2">Ab134</strain>
        <plasmid evidence="1 2">pAb134-03</plasmid>
    </source>
</reference>
<protein>
    <submittedName>
        <fullName evidence="1">Uncharacterized protein</fullName>
    </submittedName>
</protein>
<dbReference type="Proteomes" id="UP000680706">
    <property type="component" value="Plasmid pAb134-03"/>
</dbReference>
<name>A0ABX8AVF6_9HYPH</name>
<dbReference type="RefSeq" id="WP_211915130.1">
    <property type="nucleotide sequence ID" value="NZ_CP074129.1"/>
</dbReference>